<protein>
    <recommendedName>
        <fullName evidence="2">RING-type domain-containing protein</fullName>
    </recommendedName>
</protein>
<keyword evidence="4" id="KW-1185">Reference proteome</keyword>
<dbReference type="PROSITE" id="PS50089">
    <property type="entry name" value="ZF_RING_2"/>
    <property type="match status" value="1"/>
</dbReference>
<dbReference type="Proteomes" id="UP000054321">
    <property type="component" value="Unassembled WGS sequence"/>
</dbReference>
<evidence type="ECO:0000313" key="3">
    <source>
        <dbReference type="EMBL" id="KIM97092.1"/>
    </source>
</evidence>
<evidence type="ECO:0000256" key="1">
    <source>
        <dbReference type="PROSITE-ProRule" id="PRU00175"/>
    </source>
</evidence>
<evidence type="ECO:0000259" key="2">
    <source>
        <dbReference type="PROSITE" id="PS50089"/>
    </source>
</evidence>
<accession>A0A0C3D5E8</accession>
<dbReference type="SUPFAM" id="SSF57850">
    <property type="entry name" value="RING/U-box"/>
    <property type="match status" value="1"/>
</dbReference>
<keyword evidence="1" id="KW-0863">Zinc-finger</keyword>
<dbReference type="STRING" id="913774.A0A0C3D5E8"/>
<sequence>MSVGVGGKIKQSIIQDENPADYWCDSRAALLNVTFLSPPLFEKVTGMACPPSPITMETYQEIGYPMFSITDEVPSNIFGDFEKVKPLSKFNDLPGAPAKDESNIEDTGIGPKCQLCKTREQRCILRPCDHSLCMTCEFAMQDSSQPSSERSLNCPVCSNSVDLVVGKNVPMKRLRKGKERVPLPHINFTTYPVDDGREPFRNINFGNDRSSIKVSIGIKLYEIAYCWFFAATWQRGGSSRCIYFMTA</sequence>
<name>A0A0C3D5E8_OIDMZ</name>
<dbReference type="Gene3D" id="3.30.40.10">
    <property type="entry name" value="Zinc/RING finger domain, C3HC4 (zinc finger)"/>
    <property type="match status" value="1"/>
</dbReference>
<organism evidence="3 4">
    <name type="scientific">Oidiodendron maius (strain Zn)</name>
    <dbReference type="NCBI Taxonomy" id="913774"/>
    <lineage>
        <taxon>Eukaryota</taxon>
        <taxon>Fungi</taxon>
        <taxon>Dikarya</taxon>
        <taxon>Ascomycota</taxon>
        <taxon>Pezizomycotina</taxon>
        <taxon>Leotiomycetes</taxon>
        <taxon>Leotiomycetes incertae sedis</taxon>
        <taxon>Myxotrichaceae</taxon>
        <taxon>Oidiodendron</taxon>
    </lineage>
</organism>
<dbReference type="AlphaFoldDB" id="A0A0C3D5E8"/>
<keyword evidence="1" id="KW-0479">Metal-binding</keyword>
<proteinExistence type="predicted"/>
<reference evidence="3 4" key="1">
    <citation type="submission" date="2014-04" db="EMBL/GenBank/DDBJ databases">
        <authorList>
            <consortium name="DOE Joint Genome Institute"/>
            <person name="Kuo A."/>
            <person name="Martino E."/>
            <person name="Perotto S."/>
            <person name="Kohler A."/>
            <person name="Nagy L.G."/>
            <person name="Floudas D."/>
            <person name="Copeland A."/>
            <person name="Barry K.W."/>
            <person name="Cichocki N."/>
            <person name="Veneault-Fourrey C."/>
            <person name="LaButti K."/>
            <person name="Lindquist E.A."/>
            <person name="Lipzen A."/>
            <person name="Lundell T."/>
            <person name="Morin E."/>
            <person name="Murat C."/>
            <person name="Sun H."/>
            <person name="Tunlid A."/>
            <person name="Henrissat B."/>
            <person name="Grigoriev I.V."/>
            <person name="Hibbett D.S."/>
            <person name="Martin F."/>
            <person name="Nordberg H.P."/>
            <person name="Cantor M.N."/>
            <person name="Hua S.X."/>
        </authorList>
    </citation>
    <scope>NUCLEOTIDE SEQUENCE [LARGE SCALE GENOMIC DNA]</scope>
    <source>
        <strain evidence="3 4">Zn</strain>
    </source>
</reference>
<dbReference type="InParanoid" id="A0A0C3D5E8"/>
<keyword evidence="1" id="KW-0862">Zinc</keyword>
<dbReference type="HOGENOM" id="CLU_1250561_0_0_1"/>
<gene>
    <name evidence="3" type="ORF">OIDMADRAFT_32125</name>
</gene>
<reference evidence="4" key="2">
    <citation type="submission" date="2015-01" db="EMBL/GenBank/DDBJ databases">
        <title>Evolutionary Origins and Diversification of the Mycorrhizal Mutualists.</title>
        <authorList>
            <consortium name="DOE Joint Genome Institute"/>
            <consortium name="Mycorrhizal Genomics Consortium"/>
            <person name="Kohler A."/>
            <person name="Kuo A."/>
            <person name="Nagy L.G."/>
            <person name="Floudas D."/>
            <person name="Copeland A."/>
            <person name="Barry K.W."/>
            <person name="Cichocki N."/>
            <person name="Veneault-Fourrey C."/>
            <person name="LaButti K."/>
            <person name="Lindquist E.A."/>
            <person name="Lipzen A."/>
            <person name="Lundell T."/>
            <person name="Morin E."/>
            <person name="Murat C."/>
            <person name="Riley R."/>
            <person name="Ohm R."/>
            <person name="Sun H."/>
            <person name="Tunlid A."/>
            <person name="Henrissat B."/>
            <person name="Grigoriev I.V."/>
            <person name="Hibbett D.S."/>
            <person name="Martin F."/>
        </authorList>
    </citation>
    <scope>NUCLEOTIDE SEQUENCE [LARGE SCALE GENOMIC DNA]</scope>
    <source>
        <strain evidence="4">Zn</strain>
    </source>
</reference>
<feature type="domain" description="RING-type" evidence="2">
    <location>
        <begin position="113"/>
        <end position="158"/>
    </location>
</feature>
<dbReference type="GO" id="GO:0008270">
    <property type="term" value="F:zinc ion binding"/>
    <property type="evidence" value="ECO:0007669"/>
    <property type="project" value="UniProtKB-KW"/>
</dbReference>
<evidence type="ECO:0000313" key="4">
    <source>
        <dbReference type="Proteomes" id="UP000054321"/>
    </source>
</evidence>
<dbReference type="InterPro" id="IPR013083">
    <property type="entry name" value="Znf_RING/FYVE/PHD"/>
</dbReference>
<dbReference type="OrthoDB" id="428577at2759"/>
<dbReference type="InterPro" id="IPR001841">
    <property type="entry name" value="Znf_RING"/>
</dbReference>
<dbReference type="EMBL" id="KN832882">
    <property type="protein sequence ID" value="KIM97092.1"/>
    <property type="molecule type" value="Genomic_DNA"/>
</dbReference>